<evidence type="ECO:0000313" key="2">
    <source>
        <dbReference type="EMBL" id="KGO66972.1"/>
    </source>
</evidence>
<accession>A0A0A2KGM5</accession>
<sequence>MLKAISAQIRKLLTISILRGLFTLTSTKEFSGMKDDLLGTDVADIIGTTKDLAGRVFLGGECGKRLITNIVDKTARQTRDLESLAISRSNNPCDGWKPVTWAEVANAVDNVANILILQAGHLAPDTLPTVAYIGLEDLR</sequence>
<evidence type="ECO:0000313" key="3">
    <source>
        <dbReference type="Proteomes" id="UP000030104"/>
    </source>
</evidence>
<evidence type="ECO:0000256" key="1">
    <source>
        <dbReference type="SAM" id="SignalP"/>
    </source>
</evidence>
<reference evidence="2 3" key="1">
    <citation type="journal article" date="2015" name="Mol. Plant Microbe Interact.">
        <title>Genome, transcriptome, and functional analyses of Penicillium expansum provide new insights into secondary metabolism and pathogenicity.</title>
        <authorList>
            <person name="Ballester A.R."/>
            <person name="Marcet-Houben M."/>
            <person name="Levin E."/>
            <person name="Sela N."/>
            <person name="Selma-Lazaro C."/>
            <person name="Carmona L."/>
            <person name="Wisniewski M."/>
            <person name="Droby S."/>
            <person name="Gonzalez-Candelas L."/>
            <person name="Gabaldon T."/>
        </authorList>
    </citation>
    <scope>NUCLEOTIDE SEQUENCE [LARGE SCALE GENOMIC DNA]</scope>
    <source>
        <strain evidence="2 3">PHI-1</strain>
    </source>
</reference>
<dbReference type="HOGENOM" id="CLU_1845773_0_0_1"/>
<dbReference type="PhylomeDB" id="A0A0A2KGM5"/>
<keyword evidence="1" id="KW-0732">Signal</keyword>
<dbReference type="EMBL" id="JQGA01001333">
    <property type="protein sequence ID" value="KGO66972.1"/>
    <property type="molecule type" value="Genomic_DNA"/>
</dbReference>
<dbReference type="Proteomes" id="UP000030104">
    <property type="component" value="Unassembled WGS sequence"/>
</dbReference>
<gene>
    <name evidence="2" type="ORF">PITC_038520</name>
</gene>
<keyword evidence="3" id="KW-1185">Reference proteome</keyword>
<feature type="signal peptide" evidence="1">
    <location>
        <begin position="1"/>
        <end position="27"/>
    </location>
</feature>
<comment type="caution">
    <text evidence="2">The sequence shown here is derived from an EMBL/GenBank/DDBJ whole genome shotgun (WGS) entry which is preliminary data.</text>
</comment>
<dbReference type="AlphaFoldDB" id="A0A0A2KGM5"/>
<dbReference type="OrthoDB" id="429813at2759"/>
<protein>
    <submittedName>
        <fullName evidence="2">Uncharacterized protein</fullName>
    </submittedName>
</protein>
<feature type="chain" id="PRO_5001990146" evidence="1">
    <location>
        <begin position="28"/>
        <end position="139"/>
    </location>
</feature>
<organism evidence="2 3">
    <name type="scientific">Penicillium italicum</name>
    <name type="common">Blue mold</name>
    <dbReference type="NCBI Taxonomy" id="40296"/>
    <lineage>
        <taxon>Eukaryota</taxon>
        <taxon>Fungi</taxon>
        <taxon>Dikarya</taxon>
        <taxon>Ascomycota</taxon>
        <taxon>Pezizomycotina</taxon>
        <taxon>Eurotiomycetes</taxon>
        <taxon>Eurotiomycetidae</taxon>
        <taxon>Eurotiales</taxon>
        <taxon>Aspergillaceae</taxon>
        <taxon>Penicillium</taxon>
    </lineage>
</organism>
<name>A0A0A2KGM5_PENIT</name>
<proteinExistence type="predicted"/>
<dbReference type="STRING" id="40296.A0A0A2KGM5"/>